<keyword evidence="2" id="KW-1185">Reference proteome</keyword>
<reference evidence="1" key="1">
    <citation type="journal article" date="2020" name="Stud. Mycol.">
        <title>101 Dothideomycetes genomes: a test case for predicting lifestyles and emergence of pathogens.</title>
        <authorList>
            <person name="Haridas S."/>
            <person name="Albert R."/>
            <person name="Binder M."/>
            <person name="Bloem J."/>
            <person name="Labutti K."/>
            <person name="Salamov A."/>
            <person name="Andreopoulos B."/>
            <person name="Baker S."/>
            <person name="Barry K."/>
            <person name="Bills G."/>
            <person name="Bluhm B."/>
            <person name="Cannon C."/>
            <person name="Castanera R."/>
            <person name="Culley D."/>
            <person name="Daum C."/>
            <person name="Ezra D."/>
            <person name="Gonzalez J."/>
            <person name="Henrissat B."/>
            <person name="Kuo A."/>
            <person name="Liang C."/>
            <person name="Lipzen A."/>
            <person name="Lutzoni F."/>
            <person name="Magnuson J."/>
            <person name="Mondo S."/>
            <person name="Nolan M."/>
            <person name="Ohm R."/>
            <person name="Pangilinan J."/>
            <person name="Park H.-J."/>
            <person name="Ramirez L."/>
            <person name="Alfaro M."/>
            <person name="Sun H."/>
            <person name="Tritt A."/>
            <person name="Yoshinaga Y."/>
            <person name="Zwiers L.-H."/>
            <person name="Turgeon B."/>
            <person name="Goodwin S."/>
            <person name="Spatafora J."/>
            <person name="Crous P."/>
            <person name="Grigoriev I."/>
        </authorList>
    </citation>
    <scope>NUCLEOTIDE SEQUENCE</scope>
    <source>
        <strain evidence="1">CBS 525.71</strain>
    </source>
</reference>
<dbReference type="EMBL" id="MU006707">
    <property type="protein sequence ID" value="KAF2630226.1"/>
    <property type="molecule type" value="Genomic_DNA"/>
</dbReference>
<evidence type="ECO:0000313" key="1">
    <source>
        <dbReference type="EMBL" id="KAF2630226.1"/>
    </source>
</evidence>
<accession>A0ACB6S7P2</accession>
<evidence type="ECO:0000313" key="2">
    <source>
        <dbReference type="Proteomes" id="UP000799754"/>
    </source>
</evidence>
<proteinExistence type="predicted"/>
<organism evidence="1 2">
    <name type="scientific">Macroventuria anomochaeta</name>
    <dbReference type="NCBI Taxonomy" id="301207"/>
    <lineage>
        <taxon>Eukaryota</taxon>
        <taxon>Fungi</taxon>
        <taxon>Dikarya</taxon>
        <taxon>Ascomycota</taxon>
        <taxon>Pezizomycotina</taxon>
        <taxon>Dothideomycetes</taxon>
        <taxon>Pleosporomycetidae</taxon>
        <taxon>Pleosporales</taxon>
        <taxon>Pleosporineae</taxon>
        <taxon>Didymellaceae</taxon>
        <taxon>Macroventuria</taxon>
    </lineage>
</organism>
<name>A0ACB6S7P2_9PLEO</name>
<comment type="caution">
    <text evidence="1">The sequence shown here is derived from an EMBL/GenBank/DDBJ whole genome shotgun (WGS) entry which is preliminary data.</text>
</comment>
<protein>
    <submittedName>
        <fullName evidence="1">Uncharacterized protein</fullName>
    </submittedName>
</protein>
<dbReference type="Proteomes" id="UP000799754">
    <property type="component" value="Unassembled WGS sequence"/>
</dbReference>
<sequence>MTADVFQKTYALASILSMLSFRLKYFGSTAKSWRIFSSSLSLWEGQSRLVKSTTCTYADSTTSRASGIFCAIINKRPLTRSLPSLILSMAFASLSSSGSRTGLPFLCLRALLVAAADSLPLPLSFRRSWRVRGDASDESSLGSASSSSTSPFLPFCFPLPSRGTCSDPDDVSS</sequence>
<gene>
    <name evidence="1" type="ORF">BU25DRAFT_254600</name>
</gene>